<dbReference type="InterPro" id="IPR045584">
    <property type="entry name" value="Pilin-like"/>
</dbReference>
<sequence>MHGKRERQISPFQRRQRGQERQRFISYPANDRGFTLLELMVSVFIISVLMAIAIPNLRGSGEKAQKAACESDQRLIRTALDSYWVENHSYPTGTTDEIVNTLVSDKYLQAKPKEPSGGQFSVIISNDTAQVSCSVHGELGDTDGVSPTTP</sequence>
<evidence type="ECO:0000313" key="10">
    <source>
        <dbReference type="EMBL" id="UOF90141.1"/>
    </source>
</evidence>
<keyword evidence="7" id="KW-0178">Competence</keyword>
<dbReference type="InterPro" id="IPR000983">
    <property type="entry name" value="Bac_GSPG_pilin"/>
</dbReference>
<evidence type="ECO:0000256" key="2">
    <source>
        <dbReference type="ARBA" id="ARBA00004241"/>
    </source>
</evidence>
<dbReference type="SUPFAM" id="SSF54523">
    <property type="entry name" value="Pili subunits"/>
    <property type="match status" value="1"/>
</dbReference>
<feature type="transmembrane region" description="Helical" evidence="9">
    <location>
        <begin position="36"/>
        <end position="57"/>
    </location>
</feature>
<evidence type="ECO:0000256" key="6">
    <source>
        <dbReference type="ARBA" id="ARBA00023136"/>
    </source>
</evidence>
<evidence type="ECO:0000256" key="3">
    <source>
        <dbReference type="ARBA" id="ARBA00022481"/>
    </source>
</evidence>
<dbReference type="Gene3D" id="3.30.700.10">
    <property type="entry name" value="Glycoprotein, Type 4 Pilin"/>
    <property type="match status" value="1"/>
</dbReference>
<evidence type="ECO:0000256" key="1">
    <source>
        <dbReference type="ARBA" id="ARBA00004167"/>
    </source>
</evidence>
<protein>
    <submittedName>
        <fullName evidence="10">Prepilin-type N-terminal cleavage/methylation domain-containing protein</fullName>
    </submittedName>
</protein>
<evidence type="ECO:0000256" key="7">
    <source>
        <dbReference type="ARBA" id="ARBA00023287"/>
    </source>
</evidence>
<dbReference type="RefSeq" id="WP_347436832.1">
    <property type="nucleotide sequence ID" value="NZ_CP089291.1"/>
</dbReference>
<organism evidence="10 11">
    <name type="scientific">Fodinisporobacter ferrooxydans</name>
    <dbReference type="NCBI Taxonomy" id="2901836"/>
    <lineage>
        <taxon>Bacteria</taxon>
        <taxon>Bacillati</taxon>
        <taxon>Bacillota</taxon>
        <taxon>Bacilli</taxon>
        <taxon>Bacillales</taxon>
        <taxon>Alicyclobacillaceae</taxon>
        <taxon>Fodinisporobacter</taxon>
    </lineage>
</organism>
<dbReference type="PANTHER" id="PTHR30093:SF44">
    <property type="entry name" value="TYPE II SECRETION SYSTEM CORE PROTEIN G"/>
    <property type="match status" value="1"/>
</dbReference>
<evidence type="ECO:0000256" key="8">
    <source>
        <dbReference type="SAM" id="MobiDB-lite"/>
    </source>
</evidence>
<dbReference type="InterPro" id="IPR012902">
    <property type="entry name" value="N_methyl_site"/>
</dbReference>
<dbReference type="NCBIfam" id="TIGR02532">
    <property type="entry name" value="IV_pilin_GFxxxE"/>
    <property type="match status" value="1"/>
</dbReference>
<evidence type="ECO:0000256" key="9">
    <source>
        <dbReference type="SAM" id="Phobius"/>
    </source>
</evidence>
<dbReference type="PANTHER" id="PTHR30093">
    <property type="entry name" value="GENERAL SECRETION PATHWAY PROTEIN G"/>
    <property type="match status" value="1"/>
</dbReference>
<dbReference type="Pfam" id="PF07963">
    <property type="entry name" value="N_methyl"/>
    <property type="match status" value="1"/>
</dbReference>
<feature type="region of interest" description="Disordered" evidence="8">
    <location>
        <begin position="1"/>
        <end position="21"/>
    </location>
</feature>
<keyword evidence="3" id="KW-0488">Methylation</keyword>
<dbReference type="PRINTS" id="PR00813">
    <property type="entry name" value="BCTERIALGSPG"/>
</dbReference>
<dbReference type="EMBL" id="CP089291">
    <property type="protein sequence ID" value="UOF90141.1"/>
    <property type="molecule type" value="Genomic_DNA"/>
</dbReference>
<dbReference type="Proteomes" id="UP000830167">
    <property type="component" value="Chromosome"/>
</dbReference>
<keyword evidence="5 9" id="KW-1133">Transmembrane helix</keyword>
<comment type="subcellular location">
    <subcellularLocation>
        <location evidence="2">Cell surface</location>
    </subcellularLocation>
    <subcellularLocation>
        <location evidence="1">Membrane</location>
        <topology evidence="1">Single-pass membrane protein</topology>
    </subcellularLocation>
</comment>
<reference evidence="10" key="1">
    <citation type="submission" date="2021-12" db="EMBL/GenBank/DDBJ databases">
        <title>Alicyclobacillaceae gen. nov., sp. nov., isolated from chalcocite enrichment system.</title>
        <authorList>
            <person name="Jiang Z."/>
        </authorList>
    </citation>
    <scope>NUCLEOTIDE SEQUENCE</scope>
    <source>
        <strain evidence="10">MYW30-H2</strain>
    </source>
</reference>
<keyword evidence="11" id="KW-1185">Reference proteome</keyword>
<name>A0ABY4CLL5_9BACL</name>
<dbReference type="PROSITE" id="PS00409">
    <property type="entry name" value="PROKAR_NTER_METHYL"/>
    <property type="match status" value="1"/>
</dbReference>
<keyword evidence="4 9" id="KW-0812">Transmembrane</keyword>
<keyword evidence="6 9" id="KW-0472">Membrane</keyword>
<evidence type="ECO:0000256" key="4">
    <source>
        <dbReference type="ARBA" id="ARBA00022692"/>
    </source>
</evidence>
<gene>
    <name evidence="10" type="ORF">LSG31_20120</name>
</gene>
<proteinExistence type="predicted"/>
<evidence type="ECO:0000313" key="11">
    <source>
        <dbReference type="Proteomes" id="UP000830167"/>
    </source>
</evidence>
<evidence type="ECO:0000256" key="5">
    <source>
        <dbReference type="ARBA" id="ARBA00022989"/>
    </source>
</evidence>
<accession>A0ABY4CLL5</accession>